<name>A0A926DHC9_9FIRM</name>
<reference evidence="1" key="1">
    <citation type="submission" date="2020-08" db="EMBL/GenBank/DDBJ databases">
        <title>Genome public.</title>
        <authorList>
            <person name="Liu C."/>
            <person name="Sun Q."/>
        </authorList>
    </citation>
    <scope>NUCLEOTIDE SEQUENCE</scope>
    <source>
        <strain evidence="1">NSJ-63</strain>
    </source>
</reference>
<organism evidence="1 2">
    <name type="scientific">Guopingia tenuis</name>
    <dbReference type="NCBI Taxonomy" id="2763656"/>
    <lineage>
        <taxon>Bacteria</taxon>
        <taxon>Bacillati</taxon>
        <taxon>Bacillota</taxon>
        <taxon>Clostridia</taxon>
        <taxon>Christensenellales</taxon>
        <taxon>Christensenellaceae</taxon>
        <taxon>Guopingia</taxon>
    </lineage>
</organism>
<dbReference type="EMBL" id="JACRSS010000003">
    <property type="protein sequence ID" value="MBC8538808.1"/>
    <property type="molecule type" value="Genomic_DNA"/>
</dbReference>
<protein>
    <submittedName>
        <fullName evidence="1">DUF5131 family protein</fullName>
    </submittedName>
</protein>
<sequence>MPAGEGWNPWHGCHKLSPGCQNCYMHRRDASVGRDGDQVYKTTAFDLPIRRRRDGSYRLRGPGEVFTCGTSDFFLEEADAWRAEAWSFIRQRRDLRFLIITKRIERFRVQLPEDWGAGYENVRIGCTVENQDRADARLPIFLEMPIRRRVIICEPLLEPVNLLPYLDERVEEVVAGGESGYTARTCRYEWILGLHRQCLERRVSFWFKQTGTHFVKDGRCYTIAKRLQHAQARKAGLNFQAEKEETDTWEP</sequence>
<proteinExistence type="predicted"/>
<dbReference type="InterPro" id="IPR011101">
    <property type="entry name" value="DUF5131"/>
</dbReference>
<dbReference type="Proteomes" id="UP000617951">
    <property type="component" value="Unassembled WGS sequence"/>
</dbReference>
<comment type="caution">
    <text evidence="1">The sequence shown here is derived from an EMBL/GenBank/DDBJ whole genome shotgun (WGS) entry which is preliminary data.</text>
</comment>
<evidence type="ECO:0000313" key="2">
    <source>
        <dbReference type="Proteomes" id="UP000617951"/>
    </source>
</evidence>
<evidence type="ECO:0000313" key="1">
    <source>
        <dbReference type="EMBL" id="MBC8538808.1"/>
    </source>
</evidence>
<keyword evidence="2" id="KW-1185">Reference proteome</keyword>
<dbReference type="AlphaFoldDB" id="A0A926DHC9"/>
<accession>A0A926DHC9</accession>
<dbReference type="Pfam" id="PF07505">
    <property type="entry name" value="DUF5131"/>
    <property type="match status" value="1"/>
</dbReference>
<gene>
    <name evidence="1" type="ORF">H8693_07650</name>
</gene>
<dbReference type="RefSeq" id="WP_249280484.1">
    <property type="nucleotide sequence ID" value="NZ_JACRSS010000003.1"/>
</dbReference>